<keyword evidence="6 10" id="KW-0812">Transmembrane</keyword>
<evidence type="ECO:0000256" key="1">
    <source>
        <dbReference type="ARBA" id="ARBA00000085"/>
    </source>
</evidence>
<keyword evidence="5" id="KW-0808">Transferase</keyword>
<dbReference type="CDD" id="cd00082">
    <property type="entry name" value="HisKA"/>
    <property type="match status" value="1"/>
</dbReference>
<keyword evidence="9" id="KW-0902">Two-component regulatory system</keyword>
<gene>
    <name evidence="13" type="ORF">PCE31107_01379</name>
</gene>
<reference evidence="13 14" key="1">
    <citation type="submission" date="2019-08" db="EMBL/GenBank/DDBJ databases">
        <authorList>
            <person name="Peeters C."/>
        </authorList>
    </citation>
    <scope>NUCLEOTIDE SEQUENCE [LARGE SCALE GENOMIC DNA]</scope>
    <source>
        <strain evidence="13 14">LMG 31107</strain>
    </source>
</reference>
<dbReference type="PROSITE" id="PS50885">
    <property type="entry name" value="HAMP"/>
    <property type="match status" value="1"/>
</dbReference>
<dbReference type="SUPFAM" id="SSF47384">
    <property type="entry name" value="Homodimeric domain of signal transducing histidine kinase"/>
    <property type="match status" value="1"/>
</dbReference>
<evidence type="ECO:0000256" key="6">
    <source>
        <dbReference type="ARBA" id="ARBA00022692"/>
    </source>
</evidence>
<dbReference type="SMART" id="SM00387">
    <property type="entry name" value="HATPase_c"/>
    <property type="match status" value="1"/>
</dbReference>
<dbReference type="PROSITE" id="PS50109">
    <property type="entry name" value="HIS_KIN"/>
    <property type="match status" value="1"/>
</dbReference>
<comment type="catalytic activity">
    <reaction evidence="1">
        <text>ATP + protein L-histidine = ADP + protein N-phospho-L-histidine.</text>
        <dbReference type="EC" id="2.7.13.3"/>
    </reaction>
</comment>
<feature type="transmembrane region" description="Helical" evidence="10">
    <location>
        <begin position="165"/>
        <end position="185"/>
    </location>
</feature>
<evidence type="ECO:0000256" key="4">
    <source>
        <dbReference type="ARBA" id="ARBA00022553"/>
    </source>
</evidence>
<evidence type="ECO:0000256" key="7">
    <source>
        <dbReference type="ARBA" id="ARBA00022777"/>
    </source>
</evidence>
<dbReference type="EMBL" id="CABPRY010000002">
    <property type="protein sequence ID" value="VVD85992.1"/>
    <property type="molecule type" value="Genomic_DNA"/>
</dbReference>
<dbReference type="InterPro" id="IPR003660">
    <property type="entry name" value="HAMP_dom"/>
</dbReference>
<evidence type="ECO:0000256" key="10">
    <source>
        <dbReference type="SAM" id="Phobius"/>
    </source>
</evidence>
<dbReference type="AlphaFoldDB" id="A0A5E4TFF9"/>
<evidence type="ECO:0000256" key="9">
    <source>
        <dbReference type="ARBA" id="ARBA00023012"/>
    </source>
</evidence>
<dbReference type="InterPro" id="IPR005467">
    <property type="entry name" value="His_kinase_dom"/>
</dbReference>
<feature type="domain" description="HAMP" evidence="12">
    <location>
        <begin position="186"/>
        <end position="237"/>
    </location>
</feature>
<evidence type="ECO:0000313" key="13">
    <source>
        <dbReference type="EMBL" id="VVD85992.1"/>
    </source>
</evidence>
<dbReference type="GO" id="GO:0005886">
    <property type="term" value="C:plasma membrane"/>
    <property type="evidence" value="ECO:0007669"/>
    <property type="project" value="TreeGrafter"/>
</dbReference>
<dbReference type="Gene3D" id="1.10.287.130">
    <property type="match status" value="1"/>
</dbReference>
<dbReference type="InterPro" id="IPR036890">
    <property type="entry name" value="HATPase_C_sf"/>
</dbReference>
<dbReference type="PANTHER" id="PTHR45436">
    <property type="entry name" value="SENSOR HISTIDINE KINASE YKOH"/>
    <property type="match status" value="1"/>
</dbReference>
<protein>
    <recommendedName>
        <fullName evidence="3">histidine kinase</fullName>
        <ecNumber evidence="3">2.7.13.3</ecNumber>
    </recommendedName>
</protein>
<dbReference type="PANTHER" id="PTHR45436:SF1">
    <property type="entry name" value="SENSOR PROTEIN QSEC"/>
    <property type="match status" value="1"/>
</dbReference>
<name>A0A5E4TFF9_9BURK</name>
<evidence type="ECO:0000259" key="11">
    <source>
        <dbReference type="PROSITE" id="PS50109"/>
    </source>
</evidence>
<dbReference type="Pfam" id="PF08521">
    <property type="entry name" value="2CSK_N"/>
    <property type="match status" value="1"/>
</dbReference>
<evidence type="ECO:0000259" key="12">
    <source>
        <dbReference type="PROSITE" id="PS50885"/>
    </source>
</evidence>
<dbReference type="RefSeq" id="WP_130026878.1">
    <property type="nucleotide sequence ID" value="NZ_CABPRY010000002.1"/>
</dbReference>
<evidence type="ECO:0000256" key="5">
    <source>
        <dbReference type="ARBA" id="ARBA00022679"/>
    </source>
</evidence>
<evidence type="ECO:0000256" key="8">
    <source>
        <dbReference type="ARBA" id="ARBA00022989"/>
    </source>
</evidence>
<sequence length="455" mass="49322">MIVPGRSLYLRLVVRMGAVLAFAVAAVLLGIWFSTRAAVDRAYDRWLLGSALQVAENTWYQNGEVNVDVPLAAFSALAPGDQIFYNVLDPNGRSVAGDSEFRPDIPWDKLAGGPVVVDGTYQEMPIRIAIVGRRMPVSAPHPWAVVALAHTQNARVRFTRGLADNTLLITIATGVLTMLAALWTLRQALAPLKQIEAAIRARDSNDLVPLAVTAPAETLALVGAINDFMQRLATSRALMRRVIGDAAHQLRTPVTALTAQAEMLTQTQDEAARQAHIARIQKQARGLGGLIHQLINHAMVQHRADSVAPTPVDLKALLPVAMRETLSYATRDIDVAFHAPPTPCMIVGDALSLREAIKNVLVNALAYGAPHRLHVDVTRVDDQWRVRFFDDGPGIPESEWQRVRTPFSSRADGREGASLGLAMVAEVMHAHGGTMTFEWGPDAGFAVVLTLPMAG</sequence>
<dbReference type="InterPro" id="IPR036097">
    <property type="entry name" value="HisK_dim/P_sf"/>
</dbReference>
<dbReference type="Pfam" id="PF02518">
    <property type="entry name" value="HATPase_c"/>
    <property type="match status" value="1"/>
</dbReference>
<keyword evidence="8 10" id="KW-1133">Transmembrane helix</keyword>
<dbReference type="Pfam" id="PF00512">
    <property type="entry name" value="HisKA"/>
    <property type="match status" value="1"/>
</dbReference>
<dbReference type="Gene3D" id="3.30.565.10">
    <property type="entry name" value="Histidine kinase-like ATPase, C-terminal domain"/>
    <property type="match status" value="1"/>
</dbReference>
<dbReference type="GO" id="GO:0000155">
    <property type="term" value="F:phosphorelay sensor kinase activity"/>
    <property type="evidence" value="ECO:0007669"/>
    <property type="project" value="InterPro"/>
</dbReference>
<evidence type="ECO:0000256" key="2">
    <source>
        <dbReference type="ARBA" id="ARBA00004370"/>
    </source>
</evidence>
<dbReference type="InterPro" id="IPR013727">
    <property type="entry name" value="2CSK_N"/>
</dbReference>
<dbReference type="SUPFAM" id="SSF55874">
    <property type="entry name" value="ATPase domain of HSP90 chaperone/DNA topoisomerase II/histidine kinase"/>
    <property type="match status" value="1"/>
</dbReference>
<dbReference type="SMART" id="SM00388">
    <property type="entry name" value="HisKA"/>
    <property type="match status" value="1"/>
</dbReference>
<dbReference type="EC" id="2.7.13.3" evidence="3"/>
<comment type="subcellular location">
    <subcellularLocation>
        <location evidence="2">Membrane</location>
    </subcellularLocation>
</comment>
<proteinExistence type="predicted"/>
<evidence type="ECO:0000313" key="14">
    <source>
        <dbReference type="Proteomes" id="UP000396788"/>
    </source>
</evidence>
<dbReference type="InterPro" id="IPR003661">
    <property type="entry name" value="HisK_dim/P_dom"/>
</dbReference>
<keyword evidence="10" id="KW-0472">Membrane</keyword>
<feature type="transmembrane region" description="Helical" evidence="10">
    <location>
        <begin position="12"/>
        <end position="33"/>
    </location>
</feature>
<evidence type="ECO:0000256" key="3">
    <source>
        <dbReference type="ARBA" id="ARBA00012438"/>
    </source>
</evidence>
<keyword evidence="4" id="KW-0597">Phosphoprotein</keyword>
<keyword evidence="7 13" id="KW-0418">Kinase</keyword>
<dbReference type="Proteomes" id="UP000396788">
    <property type="component" value="Unassembled WGS sequence"/>
</dbReference>
<dbReference type="InterPro" id="IPR003594">
    <property type="entry name" value="HATPase_dom"/>
</dbReference>
<organism evidence="13 14">
    <name type="scientific">Pandoraea cepalis</name>
    <dbReference type="NCBI Taxonomy" id="2508294"/>
    <lineage>
        <taxon>Bacteria</taxon>
        <taxon>Pseudomonadati</taxon>
        <taxon>Pseudomonadota</taxon>
        <taxon>Betaproteobacteria</taxon>
        <taxon>Burkholderiales</taxon>
        <taxon>Burkholderiaceae</taxon>
        <taxon>Pandoraea</taxon>
    </lineage>
</organism>
<dbReference type="InterPro" id="IPR050428">
    <property type="entry name" value="TCS_sensor_his_kinase"/>
</dbReference>
<accession>A0A5E4TFF9</accession>
<feature type="domain" description="Histidine kinase" evidence="11">
    <location>
        <begin position="245"/>
        <end position="455"/>
    </location>
</feature>